<reference evidence="5 6" key="1">
    <citation type="submission" date="2020-07" db="EMBL/GenBank/DDBJ databases">
        <title>MOT database genomes.</title>
        <authorList>
            <person name="Joseph S."/>
            <person name="Aduse-Opoku J."/>
            <person name="Hashim A."/>
            <person name="Wade W."/>
            <person name="Curtis M."/>
        </authorList>
    </citation>
    <scope>NUCLEOTIDE SEQUENCE [LARGE SCALE GENOMIC DNA]</scope>
    <source>
        <strain evidence="5 6">DSM 100099</strain>
    </source>
</reference>
<keyword evidence="3 5" id="KW-0808">Transferase</keyword>
<dbReference type="InterPro" id="IPR029044">
    <property type="entry name" value="Nucleotide-diphossugar_trans"/>
</dbReference>
<comment type="caution">
    <text evidence="5">The sequence shown here is derived from an EMBL/GenBank/DDBJ whole genome shotgun (WGS) entry which is preliminary data.</text>
</comment>
<keyword evidence="6" id="KW-1185">Reference proteome</keyword>
<protein>
    <submittedName>
        <fullName evidence="5">Glycosyltransferase family 2 protein</fullName>
    </submittedName>
</protein>
<dbReference type="EMBL" id="JACBYE010000004">
    <property type="protein sequence ID" value="NYS92435.1"/>
    <property type="molecule type" value="Genomic_DNA"/>
</dbReference>
<dbReference type="Proteomes" id="UP000561011">
    <property type="component" value="Unassembled WGS sequence"/>
</dbReference>
<evidence type="ECO:0000256" key="2">
    <source>
        <dbReference type="ARBA" id="ARBA00022676"/>
    </source>
</evidence>
<comment type="similarity">
    <text evidence="1">Belongs to the glycosyltransferase 2 family.</text>
</comment>
<evidence type="ECO:0000313" key="5">
    <source>
        <dbReference type="EMBL" id="NYS92435.1"/>
    </source>
</evidence>
<dbReference type="SUPFAM" id="SSF53448">
    <property type="entry name" value="Nucleotide-diphospho-sugar transferases"/>
    <property type="match status" value="1"/>
</dbReference>
<gene>
    <name evidence="5" type="ORF">HZZ10_02665</name>
</gene>
<accession>A0A853EP89</accession>
<keyword evidence="4" id="KW-1133">Transmembrane helix</keyword>
<feature type="transmembrane region" description="Helical" evidence="4">
    <location>
        <begin position="362"/>
        <end position="388"/>
    </location>
</feature>
<dbReference type="GO" id="GO:0016757">
    <property type="term" value="F:glycosyltransferase activity"/>
    <property type="evidence" value="ECO:0007669"/>
    <property type="project" value="UniProtKB-KW"/>
</dbReference>
<evidence type="ECO:0000256" key="1">
    <source>
        <dbReference type="ARBA" id="ARBA00006739"/>
    </source>
</evidence>
<organism evidence="5 6">
    <name type="scientific">Sanguibacter inulinus</name>
    <dbReference type="NCBI Taxonomy" id="60922"/>
    <lineage>
        <taxon>Bacteria</taxon>
        <taxon>Bacillati</taxon>
        <taxon>Actinomycetota</taxon>
        <taxon>Actinomycetes</taxon>
        <taxon>Micrococcales</taxon>
        <taxon>Sanguibacteraceae</taxon>
        <taxon>Sanguibacter</taxon>
    </lineage>
</organism>
<proteinExistence type="inferred from homology"/>
<dbReference type="AlphaFoldDB" id="A0A853EP89"/>
<keyword evidence="4" id="KW-0812">Transmembrane</keyword>
<dbReference type="Pfam" id="PF13641">
    <property type="entry name" value="Glyco_tranf_2_3"/>
    <property type="match status" value="1"/>
</dbReference>
<dbReference type="PANTHER" id="PTHR43630">
    <property type="entry name" value="POLY-BETA-1,6-N-ACETYL-D-GLUCOSAMINE SYNTHASE"/>
    <property type="match status" value="1"/>
</dbReference>
<keyword evidence="4" id="KW-0472">Membrane</keyword>
<sequence length="478" mass="53257">MTLDPVRDALLTFFDVSGPWLLLYFFLINTSYLVLIILASVNFGRHLRRTQFSGTTSAARSPLTPGVSVLLPAYNEANVILDSVRSVLDLRYPDHEVVVINDGSTDATLERLVETFGLVRSGRDVAGRIEVRGAVRDVWVPADESIPLVVVDKENSGRSDSLNMGINVASRDLVVMVDADSVLDPDALLVVSKPFADDPQNVVATGGVIRAANGCRVVGGRVVDVRMPRSVVARIQVVEYLRSFLLGRAGWSQADALILISGAFGMFRRDILLEAGGLDADSIGEDFELVMRIHKMMKDSKRDYRVVFVAEPVSWTEVPDTLAVLGRQRRRWHRGLWEVLWGYRRMTFNPRYGRIGMVALPYYWFFELFAPLLEVVGVIVVPLGLLLGVVNVPFAVAFLLVAYVYAFFVTCAALLVEEISFHRYARWRDLGAIVLASVAENIGYRQLTALWRLQGWWASLRKKKAVWGTMTRAGFGSS</sequence>
<dbReference type="Gene3D" id="3.90.550.10">
    <property type="entry name" value="Spore Coat Polysaccharide Biosynthesis Protein SpsA, Chain A"/>
    <property type="match status" value="1"/>
</dbReference>
<dbReference type="RefSeq" id="WP_056131682.1">
    <property type="nucleotide sequence ID" value="NZ_JACBYE010000004.1"/>
</dbReference>
<evidence type="ECO:0000256" key="3">
    <source>
        <dbReference type="ARBA" id="ARBA00022679"/>
    </source>
</evidence>
<dbReference type="PANTHER" id="PTHR43630:SF1">
    <property type="entry name" value="POLY-BETA-1,6-N-ACETYL-D-GLUCOSAMINE SYNTHASE"/>
    <property type="match status" value="1"/>
</dbReference>
<dbReference type="CDD" id="cd06423">
    <property type="entry name" value="CESA_like"/>
    <property type="match status" value="1"/>
</dbReference>
<name>A0A853EP89_9MICO</name>
<evidence type="ECO:0000313" key="6">
    <source>
        <dbReference type="Proteomes" id="UP000561011"/>
    </source>
</evidence>
<keyword evidence="2" id="KW-0328">Glycosyltransferase</keyword>
<feature type="transmembrane region" description="Helical" evidence="4">
    <location>
        <begin position="20"/>
        <end position="43"/>
    </location>
</feature>
<evidence type="ECO:0000256" key="4">
    <source>
        <dbReference type="SAM" id="Phobius"/>
    </source>
</evidence>
<feature type="transmembrane region" description="Helical" evidence="4">
    <location>
        <begin position="394"/>
        <end position="416"/>
    </location>
</feature>